<gene>
    <name evidence="3" type="ORF">FOA43_003736</name>
</gene>
<dbReference type="GO" id="GO:0005829">
    <property type="term" value="C:cytosol"/>
    <property type="evidence" value="ECO:0007669"/>
    <property type="project" value="TreeGrafter"/>
</dbReference>
<dbReference type="GO" id="GO:0006457">
    <property type="term" value="P:protein folding"/>
    <property type="evidence" value="ECO:0007669"/>
    <property type="project" value="TreeGrafter"/>
</dbReference>
<evidence type="ECO:0000313" key="3">
    <source>
        <dbReference type="EMBL" id="QPG76349.1"/>
    </source>
</evidence>
<feature type="domain" description="Activator of Hsp90 ATPase AHSA1-like N-terminal" evidence="2">
    <location>
        <begin position="14"/>
        <end position="143"/>
    </location>
</feature>
<dbReference type="KEGG" id="bnn:FOA43_003736"/>
<accession>A0A875S9Q1</accession>
<dbReference type="SUPFAM" id="SSF103111">
    <property type="entry name" value="Activator of Hsp90 ATPase, Aha1"/>
    <property type="match status" value="1"/>
</dbReference>
<proteinExistence type="inferred from homology"/>
<comment type="similarity">
    <text evidence="1">Belongs to the AHA1 family.</text>
</comment>
<dbReference type="PANTHER" id="PTHR13009:SF15">
    <property type="entry name" value="HSP90 CO-CHAPERONE HCH1"/>
    <property type="match status" value="1"/>
</dbReference>
<name>A0A875S9Q1_EENNA</name>
<dbReference type="Pfam" id="PF09229">
    <property type="entry name" value="Aha1_N"/>
    <property type="match status" value="1"/>
</dbReference>
<protein>
    <recommendedName>
        <fullName evidence="2">Activator of Hsp90 ATPase AHSA1-like N-terminal domain-containing protein</fullName>
    </recommendedName>
</protein>
<organism evidence="3 4">
    <name type="scientific">Eeniella nana</name>
    <name type="common">Yeast</name>
    <name type="synonym">Brettanomyces nanus</name>
    <dbReference type="NCBI Taxonomy" id="13502"/>
    <lineage>
        <taxon>Eukaryota</taxon>
        <taxon>Fungi</taxon>
        <taxon>Dikarya</taxon>
        <taxon>Ascomycota</taxon>
        <taxon>Saccharomycotina</taxon>
        <taxon>Pichiomycetes</taxon>
        <taxon>Pichiales</taxon>
        <taxon>Pichiaceae</taxon>
        <taxon>Brettanomyces</taxon>
    </lineage>
</organism>
<reference evidence="3" key="1">
    <citation type="submission" date="2020-10" db="EMBL/GenBank/DDBJ databases">
        <authorList>
            <person name="Roach M.J.R."/>
        </authorList>
    </citation>
    <scope>NUCLEOTIDE SEQUENCE</scope>
    <source>
        <strain evidence="3">CBS 1945</strain>
    </source>
</reference>
<dbReference type="SMART" id="SM01000">
    <property type="entry name" value="Aha1_N"/>
    <property type="match status" value="1"/>
</dbReference>
<keyword evidence="4" id="KW-1185">Reference proteome</keyword>
<dbReference type="GeneID" id="62197136"/>
<dbReference type="GO" id="GO:0051087">
    <property type="term" value="F:protein-folding chaperone binding"/>
    <property type="evidence" value="ECO:0007669"/>
    <property type="project" value="InterPro"/>
</dbReference>
<dbReference type="Gene3D" id="3.15.10.20">
    <property type="entry name" value="Activator of Hsp90 ATPase Aha1, N-terminal domain"/>
    <property type="match status" value="1"/>
</dbReference>
<dbReference type="GO" id="GO:0001671">
    <property type="term" value="F:ATPase activator activity"/>
    <property type="evidence" value="ECO:0007669"/>
    <property type="project" value="InterPro"/>
</dbReference>
<dbReference type="EMBL" id="CP064815">
    <property type="protein sequence ID" value="QPG76349.1"/>
    <property type="molecule type" value="Genomic_DNA"/>
</dbReference>
<dbReference type="InterPro" id="IPR015310">
    <property type="entry name" value="AHSA1-like_N"/>
</dbReference>
<dbReference type="InterPro" id="IPR036338">
    <property type="entry name" value="Aha1"/>
</dbReference>
<evidence type="ECO:0000259" key="2">
    <source>
        <dbReference type="SMART" id="SM01000"/>
    </source>
</evidence>
<dbReference type="RefSeq" id="XP_038779914.1">
    <property type="nucleotide sequence ID" value="XM_038923986.1"/>
</dbReference>
<dbReference type="PANTHER" id="PTHR13009">
    <property type="entry name" value="HEAT SHOCK PROTEIN 90 HSP90 CO-CHAPERONE AHA-1"/>
    <property type="match status" value="1"/>
</dbReference>
<dbReference type="Proteomes" id="UP000662931">
    <property type="component" value="Chromosome 4"/>
</dbReference>
<dbReference type="OrthoDB" id="567237at2759"/>
<dbReference type="AlphaFoldDB" id="A0A875S9Q1"/>
<sequence length="149" mass="17435">MTTIFNPDNWHWIDRDCLPWAKQYLEDNLSKVVLRKDGYNIAVTKVGPITGDCDITQRKGKVRCLIELMVDFSIKLQKGDGEDSSYVIGLPEFEHDQLDSDYNFEIRDGNPEYKPFIRKEFLPIVLDIFKGFQQELLEEHKNSLRHNAD</sequence>
<evidence type="ECO:0000313" key="4">
    <source>
        <dbReference type="Proteomes" id="UP000662931"/>
    </source>
</evidence>
<evidence type="ECO:0000256" key="1">
    <source>
        <dbReference type="ARBA" id="ARBA00006817"/>
    </source>
</evidence>